<evidence type="ECO:0000256" key="9">
    <source>
        <dbReference type="HAMAP-Rule" id="MF_00306"/>
    </source>
</evidence>
<dbReference type="InterPro" id="IPR003593">
    <property type="entry name" value="AAA+_ATPase"/>
</dbReference>
<dbReference type="Pfam" id="PF02978">
    <property type="entry name" value="SRP_SPB"/>
    <property type="match status" value="1"/>
</dbReference>
<keyword evidence="4 9" id="KW-0694">RNA-binding</keyword>
<keyword evidence="5 9" id="KW-0342">GTP-binding</keyword>
<evidence type="ECO:0000256" key="3">
    <source>
        <dbReference type="ARBA" id="ARBA00022801"/>
    </source>
</evidence>
<sequence length="539" mass="57545">MAAFTSLTDRLSGAFKHLRSKGKLTPADIDATIREIRRALLDADVALDVVRSFTGEVRERALGEEVSKALNPAQQIVSIVNEELTKVLGAGVDRPLNFAKKPPTIIMLAGLQGAGKTTLAGKLGYWLKDTGHTPLLVAADLQRPNAVTQLQVVGERAGVPVYAPEPGVQSGSSDVVSPGQSTGDPVKVARESLRVAQEKLYDTVIIDTAGRLGVDQELMTQARNIRDAVQPNEILFVIDAMIGQDAVQTAKAFDEGVDFTGVVLSKLDGDARGGAALSVASVTGKPILFASTGEGLKDFEVFHPDRMASRILDMGDILTLIEQAQKQFDEDEARQAAEKLSEGSFGLDDFMAQLQQVRKLGSMKSLLGMIPGMAQHRKELEQFDEKEIDRTEAIINSMTPQERHEPKIINGSRRARIAYGAGTTVSAVNGLLQRFEQASKMMRRMSNGSRSMPGMPGMPGMGGAPGGKGKGGKKSKKRNSKSGNPMKREAEERALRERLSGTGTKSSSGSAFSKKPQAPEGMPDLPPNLGGGLGGLLGH</sequence>
<dbReference type="Gene3D" id="1.10.260.30">
    <property type="entry name" value="Signal recognition particle, SRP54 subunit, M-domain"/>
    <property type="match status" value="1"/>
</dbReference>
<gene>
    <name evidence="9" type="primary">ffh</name>
    <name evidence="12" type="ORF">BPSY_0009</name>
</gene>
<dbReference type="InterPro" id="IPR000897">
    <property type="entry name" value="SRP54_GTPase_dom"/>
</dbReference>
<comment type="similarity">
    <text evidence="1 9">Belongs to the GTP-binding SRP family. SRP54 subfamily.</text>
</comment>
<evidence type="ECO:0000256" key="2">
    <source>
        <dbReference type="ARBA" id="ARBA00022741"/>
    </source>
</evidence>
<feature type="region of interest" description="Disordered" evidence="10">
    <location>
        <begin position="443"/>
        <end position="539"/>
    </location>
</feature>
<dbReference type="eggNOG" id="COG0541">
    <property type="taxonomic scope" value="Bacteria"/>
</dbReference>
<dbReference type="Proteomes" id="UP000029050">
    <property type="component" value="Unassembled WGS sequence"/>
</dbReference>
<protein>
    <recommendedName>
        <fullName evidence="9">Signal recognition particle protein</fullName>
        <ecNumber evidence="9">3.6.5.4</ecNumber>
    </recommendedName>
    <alternativeName>
        <fullName evidence="9">Fifty-four homolog</fullName>
    </alternativeName>
</protein>
<dbReference type="GO" id="GO:0008312">
    <property type="term" value="F:7S RNA binding"/>
    <property type="evidence" value="ECO:0007669"/>
    <property type="project" value="InterPro"/>
</dbReference>
<dbReference type="CDD" id="cd18539">
    <property type="entry name" value="SRP_G"/>
    <property type="match status" value="1"/>
</dbReference>
<organism evidence="12 13">
    <name type="scientific">Bifidobacterium psychraerophilum</name>
    <dbReference type="NCBI Taxonomy" id="218140"/>
    <lineage>
        <taxon>Bacteria</taxon>
        <taxon>Bacillati</taxon>
        <taxon>Actinomycetota</taxon>
        <taxon>Actinomycetes</taxon>
        <taxon>Bifidobacteriales</taxon>
        <taxon>Bifidobacteriaceae</taxon>
        <taxon>Bifidobacterium</taxon>
    </lineage>
</organism>
<dbReference type="Gene3D" id="3.40.50.300">
    <property type="entry name" value="P-loop containing nucleotide triphosphate hydrolases"/>
    <property type="match status" value="1"/>
</dbReference>
<evidence type="ECO:0000313" key="12">
    <source>
        <dbReference type="EMBL" id="KFI84822.1"/>
    </source>
</evidence>
<dbReference type="PANTHER" id="PTHR11564:SF5">
    <property type="entry name" value="SIGNAL RECOGNITION PARTICLE SUBUNIT SRP54"/>
    <property type="match status" value="1"/>
</dbReference>
<keyword evidence="6 9" id="KW-0733">Signal recognition particle</keyword>
<dbReference type="SUPFAM" id="SSF52540">
    <property type="entry name" value="P-loop containing nucleoside triphosphate hydrolases"/>
    <property type="match status" value="1"/>
</dbReference>
<dbReference type="SMART" id="SM00382">
    <property type="entry name" value="AAA"/>
    <property type="match status" value="1"/>
</dbReference>
<dbReference type="InterPro" id="IPR013822">
    <property type="entry name" value="Signal_recog_particl_SRP54_hlx"/>
</dbReference>
<dbReference type="GO" id="GO:0005525">
    <property type="term" value="F:GTP binding"/>
    <property type="evidence" value="ECO:0007669"/>
    <property type="project" value="UniProtKB-UniRule"/>
</dbReference>
<comment type="function">
    <text evidence="9">Involved in targeting and insertion of nascent membrane proteins into the cytoplasmic membrane. Binds to the hydrophobic signal sequence of the ribosome-nascent chain (RNC) as it emerges from the ribosomes. The SRP-RNC complex is then targeted to the cytoplasmic membrane where it interacts with the SRP receptor FtsY.</text>
</comment>
<dbReference type="STRING" id="218140.BPSY_0009"/>
<dbReference type="InterPro" id="IPR042101">
    <property type="entry name" value="SRP54_N_sf"/>
</dbReference>
<comment type="caution">
    <text evidence="12">The sequence shown here is derived from an EMBL/GenBank/DDBJ whole genome shotgun (WGS) entry which is preliminary data.</text>
</comment>
<dbReference type="SUPFAM" id="SSF47446">
    <property type="entry name" value="Signal peptide-binding domain"/>
    <property type="match status" value="1"/>
</dbReference>
<dbReference type="GO" id="GO:0003924">
    <property type="term" value="F:GTPase activity"/>
    <property type="evidence" value="ECO:0007669"/>
    <property type="project" value="UniProtKB-UniRule"/>
</dbReference>
<keyword evidence="2 9" id="KW-0547">Nucleotide-binding</keyword>
<dbReference type="PROSITE" id="PS00300">
    <property type="entry name" value="SRP54"/>
    <property type="match status" value="1"/>
</dbReference>
<feature type="compositionally biased region" description="Low complexity" evidence="10">
    <location>
        <begin position="444"/>
        <end position="455"/>
    </location>
</feature>
<feature type="compositionally biased region" description="Basic residues" evidence="10">
    <location>
        <begin position="470"/>
        <end position="480"/>
    </location>
</feature>
<feature type="domain" description="SRP54-type proteins GTP-binding" evidence="11">
    <location>
        <begin position="286"/>
        <end position="299"/>
    </location>
</feature>
<evidence type="ECO:0000256" key="8">
    <source>
        <dbReference type="ARBA" id="ARBA00048027"/>
    </source>
</evidence>
<feature type="binding site" evidence="9">
    <location>
        <begin position="207"/>
        <end position="211"/>
    </location>
    <ligand>
        <name>GTP</name>
        <dbReference type="ChEBI" id="CHEBI:37565"/>
    </ligand>
</feature>
<dbReference type="PANTHER" id="PTHR11564">
    <property type="entry name" value="SIGNAL RECOGNITION PARTICLE 54K PROTEIN SRP54"/>
    <property type="match status" value="1"/>
</dbReference>
<proteinExistence type="inferred from homology"/>
<comment type="domain">
    <text evidence="9">Composed of three domains: the N-terminal N domain, which is responsible for interactions with the ribosome, the central G domain, which binds GTP, and the C-terminal M domain, which binds the RNA and the signal sequence of the RNC.</text>
</comment>
<name>A0A087CNH2_9BIFI</name>
<dbReference type="SMART" id="SM00962">
    <property type="entry name" value="SRP54"/>
    <property type="match status" value="1"/>
</dbReference>
<comment type="subcellular location">
    <subcellularLocation>
        <location evidence="9">Cytoplasm</location>
    </subcellularLocation>
    <text evidence="9">The SRP-RNC complex is targeted to the cytoplasmic membrane.</text>
</comment>
<comment type="subunit">
    <text evidence="9">Part of the signal recognition particle protein translocation system, which is composed of SRP and FtsY.</text>
</comment>
<evidence type="ECO:0000259" key="11">
    <source>
        <dbReference type="PROSITE" id="PS00300"/>
    </source>
</evidence>
<evidence type="ECO:0000256" key="7">
    <source>
        <dbReference type="ARBA" id="ARBA00023274"/>
    </source>
</evidence>
<dbReference type="Pfam" id="PF00448">
    <property type="entry name" value="SRP54"/>
    <property type="match status" value="1"/>
</dbReference>
<accession>A0A087CNH2</accession>
<dbReference type="Gene3D" id="1.20.120.140">
    <property type="entry name" value="Signal recognition particle SRP54, nucleotide-binding domain"/>
    <property type="match status" value="1"/>
</dbReference>
<feature type="compositionally biased region" description="Gly residues" evidence="10">
    <location>
        <begin position="457"/>
        <end position="469"/>
    </location>
</feature>
<evidence type="ECO:0000256" key="4">
    <source>
        <dbReference type="ARBA" id="ARBA00022884"/>
    </source>
</evidence>
<feature type="binding site" evidence="9">
    <location>
        <begin position="110"/>
        <end position="117"/>
    </location>
    <ligand>
        <name>GTP</name>
        <dbReference type="ChEBI" id="CHEBI:37565"/>
    </ligand>
</feature>
<dbReference type="InterPro" id="IPR027417">
    <property type="entry name" value="P-loop_NTPase"/>
</dbReference>
<dbReference type="GO" id="GO:0048500">
    <property type="term" value="C:signal recognition particle"/>
    <property type="evidence" value="ECO:0007669"/>
    <property type="project" value="UniProtKB-UniRule"/>
</dbReference>
<feature type="binding site" evidence="9">
    <location>
        <begin position="265"/>
        <end position="268"/>
    </location>
    <ligand>
        <name>GTP</name>
        <dbReference type="ChEBI" id="CHEBI:37565"/>
    </ligand>
</feature>
<evidence type="ECO:0000256" key="5">
    <source>
        <dbReference type="ARBA" id="ARBA00023134"/>
    </source>
</evidence>
<evidence type="ECO:0000313" key="13">
    <source>
        <dbReference type="Proteomes" id="UP000029050"/>
    </source>
</evidence>
<feature type="compositionally biased region" description="Low complexity" evidence="10">
    <location>
        <begin position="500"/>
        <end position="515"/>
    </location>
</feature>
<dbReference type="OrthoDB" id="9804720at2"/>
<dbReference type="InterPro" id="IPR004125">
    <property type="entry name" value="Signal_recog_particle_SRP54_M"/>
</dbReference>
<keyword evidence="9" id="KW-0963">Cytoplasm</keyword>
<dbReference type="HAMAP" id="MF_00306">
    <property type="entry name" value="SRP54"/>
    <property type="match status" value="1"/>
</dbReference>
<dbReference type="RefSeq" id="WP_033498083.1">
    <property type="nucleotide sequence ID" value="NZ_JALCNH010000025.1"/>
</dbReference>
<evidence type="ECO:0000256" key="1">
    <source>
        <dbReference type="ARBA" id="ARBA00005450"/>
    </source>
</evidence>
<dbReference type="AlphaFoldDB" id="A0A087CNH2"/>
<evidence type="ECO:0000256" key="6">
    <source>
        <dbReference type="ARBA" id="ARBA00023135"/>
    </source>
</evidence>
<dbReference type="EMBL" id="JGZI01000001">
    <property type="protein sequence ID" value="KFI84822.1"/>
    <property type="molecule type" value="Genomic_DNA"/>
</dbReference>
<dbReference type="InterPro" id="IPR036891">
    <property type="entry name" value="Signal_recog_part_SRP54_M_sf"/>
</dbReference>
<dbReference type="InterPro" id="IPR022941">
    <property type="entry name" value="SRP54"/>
</dbReference>
<keyword evidence="13" id="KW-1185">Reference proteome</keyword>
<comment type="catalytic activity">
    <reaction evidence="8 9">
        <text>GTP + H2O = GDP + phosphate + H(+)</text>
        <dbReference type="Rhea" id="RHEA:19669"/>
        <dbReference type="ChEBI" id="CHEBI:15377"/>
        <dbReference type="ChEBI" id="CHEBI:15378"/>
        <dbReference type="ChEBI" id="CHEBI:37565"/>
        <dbReference type="ChEBI" id="CHEBI:43474"/>
        <dbReference type="ChEBI" id="CHEBI:58189"/>
        <dbReference type="EC" id="3.6.5.4"/>
    </reaction>
</comment>
<dbReference type="NCBIfam" id="TIGR00959">
    <property type="entry name" value="ffh"/>
    <property type="match status" value="1"/>
</dbReference>
<reference evidence="12 13" key="1">
    <citation type="submission" date="2014-03" db="EMBL/GenBank/DDBJ databases">
        <title>Genomics of Bifidobacteria.</title>
        <authorList>
            <person name="Ventura M."/>
            <person name="Milani C."/>
            <person name="Lugli G.A."/>
        </authorList>
    </citation>
    <scope>NUCLEOTIDE SEQUENCE [LARGE SCALE GENOMIC DNA]</scope>
    <source>
        <strain evidence="12 13">LMG 21775</strain>
    </source>
</reference>
<dbReference type="EC" id="3.6.5.4" evidence="9"/>
<dbReference type="InterPro" id="IPR004780">
    <property type="entry name" value="SRP"/>
</dbReference>
<dbReference type="GO" id="GO:0006614">
    <property type="term" value="P:SRP-dependent cotranslational protein targeting to membrane"/>
    <property type="evidence" value="ECO:0007669"/>
    <property type="project" value="InterPro"/>
</dbReference>
<dbReference type="SMART" id="SM00963">
    <property type="entry name" value="SRP54_N"/>
    <property type="match status" value="1"/>
</dbReference>
<feature type="compositionally biased region" description="Basic and acidic residues" evidence="10">
    <location>
        <begin position="486"/>
        <end position="499"/>
    </location>
</feature>
<dbReference type="Pfam" id="PF02881">
    <property type="entry name" value="SRP54_N"/>
    <property type="match status" value="1"/>
</dbReference>
<dbReference type="GeneID" id="98299311"/>
<evidence type="ECO:0000256" key="10">
    <source>
        <dbReference type="SAM" id="MobiDB-lite"/>
    </source>
</evidence>
<keyword evidence="7 9" id="KW-0687">Ribonucleoprotein</keyword>
<feature type="compositionally biased region" description="Gly residues" evidence="10">
    <location>
        <begin position="529"/>
        <end position="539"/>
    </location>
</feature>
<keyword evidence="3 9" id="KW-0378">Hydrolase</keyword>